<dbReference type="EMBL" id="CP003746">
    <property type="protein sequence ID" value="AFV00096.1"/>
    <property type="molecule type" value="Genomic_DNA"/>
</dbReference>
<name>K4KPD4_SIMAS</name>
<gene>
    <name evidence="1" type="ordered locus">M5M_14805</name>
</gene>
<dbReference type="AlphaFoldDB" id="K4KPD4"/>
<protein>
    <submittedName>
        <fullName evidence="1">Lytic transglycosylase</fullName>
    </submittedName>
</protein>
<evidence type="ECO:0000313" key="2">
    <source>
        <dbReference type="Proteomes" id="UP000000466"/>
    </source>
</evidence>
<organism evidence="1 2">
    <name type="scientific">Simiduia agarivorans (strain DSM 21679 / JCM 13881 / BCRC 17597 / SA1)</name>
    <dbReference type="NCBI Taxonomy" id="1117647"/>
    <lineage>
        <taxon>Bacteria</taxon>
        <taxon>Pseudomonadati</taxon>
        <taxon>Pseudomonadota</taxon>
        <taxon>Gammaproteobacteria</taxon>
        <taxon>Cellvibrionales</taxon>
        <taxon>Cellvibrionaceae</taxon>
        <taxon>Simiduia</taxon>
    </lineage>
</organism>
<proteinExistence type="predicted"/>
<dbReference type="HOGENOM" id="CLU_3103816_0_0_6"/>
<reference evidence="1 2" key="1">
    <citation type="journal article" date="2013" name="Genome Announc.">
        <title>Complete genome sequence of Simiduia agarivorans SA1(T), a marine bacterium able to degrade a variety of polysaccharides.</title>
        <authorList>
            <person name="Lin S.Y."/>
            <person name="Shieh W.Y."/>
            <person name="Chen J.S."/>
            <person name="Tang S.L."/>
        </authorList>
    </citation>
    <scope>NUCLEOTIDE SEQUENCE [LARGE SCALE GENOMIC DNA]</scope>
    <source>
        <strain evidence="2">DSM 21679 / JCM 13881 / BCRC 17597 / SA1</strain>
    </source>
</reference>
<dbReference type="STRING" id="1117647.M5M_14805"/>
<keyword evidence="2" id="KW-1185">Reference proteome</keyword>
<dbReference type="Proteomes" id="UP000000466">
    <property type="component" value="Chromosome"/>
</dbReference>
<evidence type="ECO:0000313" key="1">
    <source>
        <dbReference type="EMBL" id="AFV00096.1"/>
    </source>
</evidence>
<dbReference type="KEGG" id="saga:M5M_14805"/>
<sequence>MAARYIGRETVSYVANIAKYYLAYKLISEQQAIRDELKTVSDASCVTALAC</sequence>
<accession>K4KPD4</accession>